<sequence>MLSPYCQQLSEDLNLGSVAVPKLVPNLNDKTNYIVHYRNLKLYLSLGMEEERRKHAANDFEKDFYKLMNNAVFGKTMGNLRKRVNVKLVYDETKLSKLTDRPSFDSFCIFSEDLAAVNMKKTKLYLNRPIYVGFATQFHYEYMKQKYRASAKLLFTTRIVCYEVKTRGIY</sequence>
<proteinExistence type="predicted"/>
<comment type="caution">
    <text evidence="1">The sequence shown here is derived from an EMBL/GenBank/DDBJ whole genome shotgun (WGS) entry which is preliminary data.</text>
</comment>
<dbReference type="InterPro" id="IPR043502">
    <property type="entry name" value="DNA/RNA_pol_sf"/>
</dbReference>
<organism evidence="1 2">
    <name type="scientific">Paramuricea clavata</name>
    <name type="common">Red gorgonian</name>
    <name type="synonym">Violescent sea-whip</name>
    <dbReference type="NCBI Taxonomy" id="317549"/>
    <lineage>
        <taxon>Eukaryota</taxon>
        <taxon>Metazoa</taxon>
        <taxon>Cnidaria</taxon>
        <taxon>Anthozoa</taxon>
        <taxon>Octocorallia</taxon>
        <taxon>Malacalcyonacea</taxon>
        <taxon>Plexauridae</taxon>
        <taxon>Paramuricea</taxon>
    </lineage>
</organism>
<evidence type="ECO:0000313" key="1">
    <source>
        <dbReference type="EMBL" id="CAB3983464.1"/>
    </source>
</evidence>
<dbReference type="EMBL" id="CACRXK020000617">
    <property type="protein sequence ID" value="CAB3983464.1"/>
    <property type="molecule type" value="Genomic_DNA"/>
</dbReference>
<keyword evidence="2" id="KW-1185">Reference proteome</keyword>
<reference evidence="1" key="1">
    <citation type="submission" date="2020-04" db="EMBL/GenBank/DDBJ databases">
        <authorList>
            <person name="Alioto T."/>
            <person name="Alioto T."/>
            <person name="Gomez Garrido J."/>
        </authorList>
    </citation>
    <scope>NUCLEOTIDE SEQUENCE</scope>
    <source>
        <strain evidence="1">A484AB</strain>
    </source>
</reference>
<protein>
    <submittedName>
        <fullName evidence="1">Uncharacterized protein</fullName>
    </submittedName>
</protein>
<gene>
    <name evidence="1" type="ORF">PACLA_8A045413</name>
</gene>
<accession>A0A6S7FTV0</accession>
<evidence type="ECO:0000313" key="2">
    <source>
        <dbReference type="Proteomes" id="UP001152795"/>
    </source>
</evidence>
<dbReference type="OrthoDB" id="6145729at2759"/>
<dbReference type="Proteomes" id="UP001152795">
    <property type="component" value="Unassembled WGS sequence"/>
</dbReference>
<dbReference type="PANTHER" id="PTHR31511">
    <property type="entry name" value="PROTEIN CBG23764"/>
    <property type="match status" value="1"/>
</dbReference>
<dbReference type="AlphaFoldDB" id="A0A6S7FTV0"/>
<dbReference type="SUPFAM" id="SSF56672">
    <property type="entry name" value="DNA/RNA polymerases"/>
    <property type="match status" value="1"/>
</dbReference>
<dbReference type="PANTHER" id="PTHR31511:SF12">
    <property type="entry name" value="RHO TERMINATION FACTOR N-TERMINAL DOMAIN-CONTAINING PROTEIN"/>
    <property type="match status" value="1"/>
</dbReference>
<name>A0A6S7FTV0_PARCT</name>